<dbReference type="AlphaFoldDB" id="A0A6N6VYF9"/>
<dbReference type="Proteomes" id="UP000437748">
    <property type="component" value="Unassembled WGS sequence"/>
</dbReference>
<sequence>MKTQLKKWICAFLITSFPIYTSCGNQNVFSSLTTRDTKQQAEDYINTGDYNSSISLLEPYVSSNPGDQQAIGLLATSYMLLAGVNVLNLMVSILNNSSNSKNNFQAILSAMPQGNQTNITLLTKAVTTLNLISSSQMNANQNYQLGTAYSSLAILIIKADCLNASGSISTSQTNSMSTTDANSVYTYLTNTQTNFNNAGIKSGTNTGSGMLANIINQINASSGASNSAKVINFINSQQ</sequence>
<gene>
    <name evidence="1" type="ORF">GCL60_06380</name>
</gene>
<reference evidence="1 2" key="1">
    <citation type="submission" date="2019-10" db="EMBL/GenBank/DDBJ databases">
        <title>New species of Slilvanegrellaceae.</title>
        <authorList>
            <person name="Pitt A."/>
            <person name="Hahn M.W."/>
        </authorList>
    </citation>
    <scope>NUCLEOTIDE SEQUENCE [LARGE SCALE GENOMIC DNA]</scope>
    <source>
        <strain evidence="1 2">SP-Ram-0.45-NSY-1</strain>
    </source>
</reference>
<dbReference type="EMBL" id="WFLM01000002">
    <property type="protein sequence ID" value="KAB8039886.1"/>
    <property type="molecule type" value="Genomic_DNA"/>
</dbReference>
<dbReference type="RefSeq" id="WP_153419471.1">
    <property type="nucleotide sequence ID" value="NZ_WFLM01000002.1"/>
</dbReference>
<accession>A0A6N6VYF9</accession>
<evidence type="ECO:0000313" key="1">
    <source>
        <dbReference type="EMBL" id="KAB8039886.1"/>
    </source>
</evidence>
<keyword evidence="2" id="KW-1185">Reference proteome</keyword>
<comment type="caution">
    <text evidence="1">The sequence shown here is derived from an EMBL/GenBank/DDBJ whole genome shotgun (WGS) entry which is preliminary data.</text>
</comment>
<proteinExistence type="predicted"/>
<dbReference type="OrthoDB" id="5294696at2"/>
<name>A0A6N6VYF9_9BACT</name>
<protein>
    <recommendedName>
        <fullName evidence="3">Tetratricopeptide repeat protein</fullName>
    </recommendedName>
</protein>
<organism evidence="1 2">
    <name type="scientific">Silvanigrella paludirubra</name>
    <dbReference type="NCBI Taxonomy" id="2499159"/>
    <lineage>
        <taxon>Bacteria</taxon>
        <taxon>Pseudomonadati</taxon>
        <taxon>Bdellovibrionota</taxon>
        <taxon>Oligoflexia</taxon>
        <taxon>Silvanigrellales</taxon>
        <taxon>Silvanigrellaceae</taxon>
        <taxon>Silvanigrella</taxon>
    </lineage>
</organism>
<evidence type="ECO:0008006" key="3">
    <source>
        <dbReference type="Google" id="ProtNLM"/>
    </source>
</evidence>
<evidence type="ECO:0000313" key="2">
    <source>
        <dbReference type="Proteomes" id="UP000437748"/>
    </source>
</evidence>